<dbReference type="Pfam" id="PF04316">
    <property type="entry name" value="FlgM"/>
    <property type="match status" value="1"/>
</dbReference>
<dbReference type="EMBL" id="JAMLDX010000024">
    <property type="protein sequence ID" value="MCP3732834.1"/>
    <property type="molecule type" value="Genomic_DNA"/>
</dbReference>
<comment type="function">
    <text evidence="7">Responsible for the coupling of flagellin expression to flagellar assembly by preventing expression of the flagellin genes when a component of the middle class of proteins is defective. It negatively regulates flagellar genes by inhibiting the activity of FliA by directly binding to FliA.</text>
</comment>
<protein>
    <recommendedName>
        <fullName evidence="2">Negative regulator of flagellin synthesis</fullName>
    </recommendedName>
    <alternativeName>
        <fullName evidence="8">Anti-sigma-28 factor</fullName>
    </alternativeName>
</protein>
<accession>A0A9X2KMP0</accession>
<evidence type="ECO:0000313" key="10">
    <source>
        <dbReference type="EMBL" id="MCP3732834.1"/>
    </source>
</evidence>
<comment type="similarity">
    <text evidence="1">Belongs to the FlgM family.</text>
</comment>
<keyword evidence="6" id="KW-0804">Transcription</keyword>
<evidence type="ECO:0000313" key="11">
    <source>
        <dbReference type="Proteomes" id="UP001139451"/>
    </source>
</evidence>
<gene>
    <name evidence="10" type="primary">flgM</name>
    <name evidence="10" type="ORF">M9978_20650</name>
</gene>
<dbReference type="InterPro" id="IPR035890">
    <property type="entry name" value="Anti-sigma-28_factor_FlgM_sf"/>
</dbReference>
<name>A0A9X2KMP0_9SPHN</name>
<reference evidence="10" key="1">
    <citation type="submission" date="2022-05" db="EMBL/GenBank/DDBJ databases">
        <title>Sphingomonas sp. strain MG17 Genome sequencing and assembly.</title>
        <authorList>
            <person name="Kim I."/>
        </authorList>
    </citation>
    <scope>NUCLEOTIDE SEQUENCE</scope>
    <source>
        <strain evidence="10">MG17</strain>
    </source>
</reference>
<evidence type="ECO:0000256" key="4">
    <source>
        <dbReference type="ARBA" id="ARBA00022795"/>
    </source>
</evidence>
<keyword evidence="4" id="KW-1005">Bacterial flagellum biogenesis</keyword>
<feature type="domain" description="Anti-sigma-28 factor FlgM C-terminal" evidence="9">
    <location>
        <begin position="37"/>
        <end position="82"/>
    </location>
</feature>
<evidence type="ECO:0000256" key="6">
    <source>
        <dbReference type="ARBA" id="ARBA00023163"/>
    </source>
</evidence>
<dbReference type="RefSeq" id="WP_254296638.1">
    <property type="nucleotide sequence ID" value="NZ_JAMLDX010000024.1"/>
</dbReference>
<comment type="caution">
    <text evidence="10">The sequence shown here is derived from an EMBL/GenBank/DDBJ whole genome shotgun (WGS) entry which is preliminary data.</text>
</comment>
<dbReference type="GO" id="GO:0045892">
    <property type="term" value="P:negative regulation of DNA-templated transcription"/>
    <property type="evidence" value="ECO:0007669"/>
    <property type="project" value="InterPro"/>
</dbReference>
<keyword evidence="3" id="KW-0678">Repressor</keyword>
<dbReference type="InterPro" id="IPR031316">
    <property type="entry name" value="FlgM_C"/>
</dbReference>
<proteinExistence type="inferred from homology"/>
<dbReference type="InterPro" id="IPR007412">
    <property type="entry name" value="FlgM"/>
</dbReference>
<keyword evidence="10" id="KW-0966">Cell projection</keyword>
<keyword evidence="11" id="KW-1185">Reference proteome</keyword>
<keyword evidence="10" id="KW-0282">Flagellum</keyword>
<dbReference type="AlphaFoldDB" id="A0A9X2KMP0"/>
<evidence type="ECO:0000256" key="1">
    <source>
        <dbReference type="ARBA" id="ARBA00005322"/>
    </source>
</evidence>
<evidence type="ECO:0000256" key="2">
    <source>
        <dbReference type="ARBA" id="ARBA00017823"/>
    </source>
</evidence>
<dbReference type="Proteomes" id="UP001139451">
    <property type="component" value="Unassembled WGS sequence"/>
</dbReference>
<evidence type="ECO:0000256" key="8">
    <source>
        <dbReference type="ARBA" id="ARBA00030117"/>
    </source>
</evidence>
<organism evidence="10 11">
    <name type="scientific">Sphingomonas tagetis</name>
    <dbReference type="NCBI Taxonomy" id="2949092"/>
    <lineage>
        <taxon>Bacteria</taxon>
        <taxon>Pseudomonadati</taxon>
        <taxon>Pseudomonadota</taxon>
        <taxon>Alphaproteobacteria</taxon>
        <taxon>Sphingomonadales</taxon>
        <taxon>Sphingomonadaceae</taxon>
        <taxon>Sphingomonas</taxon>
    </lineage>
</organism>
<sequence length="94" mass="9586">MVDPVGFKPASLANRLTPVSPAAPVRGAEAATQVAQASTASALTQNAAASAPVDAERVARIKKAIADGKFPLVPSTVADRLLALKLQWNPNDAA</sequence>
<keyword evidence="5" id="KW-0805">Transcription regulation</keyword>
<evidence type="ECO:0000256" key="7">
    <source>
        <dbReference type="ARBA" id="ARBA00024739"/>
    </source>
</evidence>
<keyword evidence="10" id="KW-0969">Cilium</keyword>
<evidence type="ECO:0000256" key="3">
    <source>
        <dbReference type="ARBA" id="ARBA00022491"/>
    </source>
</evidence>
<evidence type="ECO:0000259" key="9">
    <source>
        <dbReference type="Pfam" id="PF04316"/>
    </source>
</evidence>
<dbReference type="NCBIfam" id="TIGR03824">
    <property type="entry name" value="FlgM_jcvi"/>
    <property type="match status" value="1"/>
</dbReference>
<dbReference type="SUPFAM" id="SSF101498">
    <property type="entry name" value="Anti-sigma factor FlgM"/>
    <property type="match status" value="1"/>
</dbReference>
<evidence type="ECO:0000256" key="5">
    <source>
        <dbReference type="ARBA" id="ARBA00023015"/>
    </source>
</evidence>
<dbReference type="GO" id="GO:0044781">
    <property type="term" value="P:bacterial-type flagellum organization"/>
    <property type="evidence" value="ECO:0007669"/>
    <property type="project" value="UniProtKB-KW"/>
</dbReference>